<dbReference type="Proteomes" id="UP000198104">
    <property type="component" value="Unassembled WGS sequence"/>
</dbReference>
<dbReference type="AlphaFoldDB" id="A0A254Q121"/>
<name>A0A254Q121_9BURK</name>
<accession>A0A254Q121</accession>
<keyword evidence="2" id="KW-1185">Reference proteome</keyword>
<gene>
    <name evidence="1" type="ORF">CBI30_03325</name>
</gene>
<proteinExistence type="predicted"/>
<dbReference type="EMBL" id="NGUO01000004">
    <property type="protein sequence ID" value="OWS72234.1"/>
    <property type="molecule type" value="Genomic_DNA"/>
</dbReference>
<protein>
    <submittedName>
        <fullName evidence="1">Uncharacterized protein</fullName>
    </submittedName>
</protein>
<evidence type="ECO:0000313" key="2">
    <source>
        <dbReference type="Proteomes" id="UP000198104"/>
    </source>
</evidence>
<reference evidence="1 2" key="1">
    <citation type="submission" date="2017-05" db="EMBL/GenBank/DDBJ databases">
        <title>Polynucleobacter sp. MWH-K35W1 isolated from the permanently anoxic monimolimnion of a meromictic lake.</title>
        <authorList>
            <person name="Hahn M.W."/>
        </authorList>
    </citation>
    <scope>NUCLEOTIDE SEQUENCE [LARGE SCALE GENOMIC DNA]</scope>
    <source>
        <strain evidence="1 2">MWH-K35W1</strain>
    </source>
</reference>
<evidence type="ECO:0000313" key="1">
    <source>
        <dbReference type="EMBL" id="OWS72234.1"/>
    </source>
</evidence>
<sequence>MSKVKIALISSSPKKPLPLAEDMRQKLNIKKVVVLNPNKKNPAWTQIEKDDTFVWDMKRTADEALKTNSQYMATLYAFSDDANSSMLGLMYGHCIEAYTTIDRDDIKECEDLARRCQMLQVMVRHLDNVVLYENFVDEINPTTTVIKKLEAMHKADEKNAKYFQLLKEKELEKLRKILTKGWD</sequence>
<comment type="caution">
    <text evidence="1">The sequence shown here is derived from an EMBL/GenBank/DDBJ whole genome shotgun (WGS) entry which is preliminary data.</text>
</comment>
<organism evidence="1 2">
    <name type="scientific">Polynucleobacter aenigmaticus</name>
    <dbReference type="NCBI Taxonomy" id="1743164"/>
    <lineage>
        <taxon>Bacteria</taxon>
        <taxon>Pseudomonadati</taxon>
        <taxon>Pseudomonadota</taxon>
        <taxon>Betaproteobacteria</taxon>
        <taxon>Burkholderiales</taxon>
        <taxon>Burkholderiaceae</taxon>
        <taxon>Polynucleobacter</taxon>
    </lineage>
</organism>